<evidence type="ECO:0000256" key="6">
    <source>
        <dbReference type="SAM" id="Phobius"/>
    </source>
</evidence>
<dbReference type="SUPFAM" id="SSF103473">
    <property type="entry name" value="MFS general substrate transporter"/>
    <property type="match status" value="1"/>
</dbReference>
<evidence type="ECO:0000256" key="2">
    <source>
        <dbReference type="ARBA" id="ARBA00022475"/>
    </source>
</evidence>
<gene>
    <name evidence="7" type="ORF">ACFS2C_09120</name>
</gene>
<keyword evidence="3 6" id="KW-0812">Transmembrane</keyword>
<keyword evidence="4 6" id="KW-1133">Transmembrane helix</keyword>
<proteinExistence type="predicted"/>
<evidence type="ECO:0000256" key="4">
    <source>
        <dbReference type="ARBA" id="ARBA00022989"/>
    </source>
</evidence>
<keyword evidence="2" id="KW-1003">Cell membrane</keyword>
<dbReference type="InterPro" id="IPR036259">
    <property type="entry name" value="MFS_trans_sf"/>
</dbReference>
<evidence type="ECO:0000256" key="3">
    <source>
        <dbReference type="ARBA" id="ARBA00022692"/>
    </source>
</evidence>
<evidence type="ECO:0000313" key="7">
    <source>
        <dbReference type="EMBL" id="MFD2799553.1"/>
    </source>
</evidence>
<organism evidence="7 8">
    <name type="scientific">Prauserella oleivorans</name>
    <dbReference type="NCBI Taxonomy" id="1478153"/>
    <lineage>
        <taxon>Bacteria</taxon>
        <taxon>Bacillati</taxon>
        <taxon>Actinomycetota</taxon>
        <taxon>Actinomycetes</taxon>
        <taxon>Pseudonocardiales</taxon>
        <taxon>Pseudonocardiaceae</taxon>
        <taxon>Prauserella</taxon>
    </lineage>
</organism>
<evidence type="ECO:0000256" key="1">
    <source>
        <dbReference type="ARBA" id="ARBA00004651"/>
    </source>
</evidence>
<keyword evidence="5 6" id="KW-0472">Membrane</keyword>
<feature type="transmembrane region" description="Helical" evidence="6">
    <location>
        <begin position="70"/>
        <end position="92"/>
    </location>
</feature>
<comment type="subcellular location">
    <subcellularLocation>
        <location evidence="1">Cell membrane</location>
        <topology evidence="1">Multi-pass membrane protein</topology>
    </subcellularLocation>
</comment>
<accession>A0ABW5WAD3</accession>
<dbReference type="Proteomes" id="UP001597478">
    <property type="component" value="Unassembled WGS sequence"/>
</dbReference>
<dbReference type="EMBL" id="JBHUOF010000010">
    <property type="protein sequence ID" value="MFD2799553.1"/>
    <property type="molecule type" value="Genomic_DNA"/>
</dbReference>
<comment type="caution">
    <text evidence="7">The sequence shown here is derived from an EMBL/GenBank/DDBJ whole genome shotgun (WGS) entry which is preliminary data.</text>
</comment>
<dbReference type="PANTHER" id="PTHR43124">
    <property type="entry name" value="PURINE EFFLUX PUMP PBUE"/>
    <property type="match status" value="1"/>
</dbReference>
<name>A0ABW5WAD3_9PSEU</name>
<evidence type="ECO:0000256" key="5">
    <source>
        <dbReference type="ARBA" id="ARBA00023136"/>
    </source>
</evidence>
<protein>
    <recommendedName>
        <fullName evidence="9">MFS transporter</fullName>
    </recommendedName>
</protein>
<dbReference type="RefSeq" id="WP_377392349.1">
    <property type="nucleotide sequence ID" value="NZ_JBHSAN010000029.1"/>
</dbReference>
<evidence type="ECO:0000313" key="8">
    <source>
        <dbReference type="Proteomes" id="UP001597478"/>
    </source>
</evidence>
<sequence length="109" mass="10702">MAVGILFPLAAVWGGAAFWNSPAVQARLHMLAGPVSGEALALNTSGAYLGVACGGVIGGLVLDTHGPGPLPVVAAAAGAVALVLFTVAARYARVSPGRGPRPSTESSAR</sequence>
<keyword evidence="8" id="KW-1185">Reference proteome</keyword>
<evidence type="ECO:0008006" key="9">
    <source>
        <dbReference type="Google" id="ProtNLM"/>
    </source>
</evidence>
<dbReference type="PANTHER" id="PTHR43124:SF10">
    <property type="entry name" value="PURINE EFFLUX PUMP PBUE"/>
    <property type="match status" value="1"/>
</dbReference>
<dbReference type="InterPro" id="IPR050189">
    <property type="entry name" value="MFS_Efflux_Transporters"/>
</dbReference>
<reference evidence="8" key="1">
    <citation type="journal article" date="2019" name="Int. J. Syst. Evol. Microbiol.">
        <title>The Global Catalogue of Microorganisms (GCM) 10K type strain sequencing project: providing services to taxonomists for standard genome sequencing and annotation.</title>
        <authorList>
            <consortium name="The Broad Institute Genomics Platform"/>
            <consortium name="The Broad Institute Genome Sequencing Center for Infectious Disease"/>
            <person name="Wu L."/>
            <person name="Ma J."/>
        </authorList>
    </citation>
    <scope>NUCLEOTIDE SEQUENCE [LARGE SCALE GENOMIC DNA]</scope>
    <source>
        <strain evidence="8">IBRC-M 10906</strain>
    </source>
</reference>